<protein>
    <submittedName>
        <fullName evidence="1">Uncharacterized protein</fullName>
    </submittedName>
</protein>
<name>A0ABR4AXG7_9LECA</name>
<accession>A0ABR4AXG7</accession>
<evidence type="ECO:0000313" key="2">
    <source>
        <dbReference type="Proteomes" id="UP001590951"/>
    </source>
</evidence>
<reference evidence="1 2" key="1">
    <citation type="submission" date="2024-09" db="EMBL/GenBank/DDBJ databases">
        <title>Rethinking Asexuality: The Enigmatic Case of Functional Sexual Genes in Lepraria (Stereocaulaceae).</title>
        <authorList>
            <person name="Doellman M."/>
            <person name="Sun Y."/>
            <person name="Barcenas-Pena A."/>
            <person name="Lumbsch H.T."/>
            <person name="Grewe F."/>
        </authorList>
    </citation>
    <scope>NUCLEOTIDE SEQUENCE [LARGE SCALE GENOMIC DNA]</scope>
    <source>
        <strain evidence="1 2">Grewe 0041</strain>
    </source>
</reference>
<gene>
    <name evidence="1" type="ORF">ABVK25_009444</name>
</gene>
<keyword evidence="2" id="KW-1185">Reference proteome</keyword>
<evidence type="ECO:0000313" key="1">
    <source>
        <dbReference type="EMBL" id="KAL2050336.1"/>
    </source>
</evidence>
<comment type="caution">
    <text evidence="1">The sequence shown here is derived from an EMBL/GenBank/DDBJ whole genome shotgun (WGS) entry which is preliminary data.</text>
</comment>
<proteinExistence type="predicted"/>
<sequence>MCIIHKNRWSCGFEDLRQKRTYERCPTWEKQRRYRHNQWFLCPTDVGEVTKFHKMDNSCGHCARCTDNQRRRKEQREQRMKTRDIQQLAKTFINWENSAGPNCEAYMMAAAEALARSVSAVHERARAGGKPVELDHWALAAYERAFHLLTESGGGTGIWHRGSFTPSTPQTPSVVGVHGQAVDVKEPSDRKRVRELWGQDVEADGRMGEGKRQCT</sequence>
<dbReference type="EMBL" id="JBHFEH010000049">
    <property type="protein sequence ID" value="KAL2050336.1"/>
    <property type="molecule type" value="Genomic_DNA"/>
</dbReference>
<organism evidence="1 2">
    <name type="scientific">Lepraria finkii</name>
    <dbReference type="NCBI Taxonomy" id="1340010"/>
    <lineage>
        <taxon>Eukaryota</taxon>
        <taxon>Fungi</taxon>
        <taxon>Dikarya</taxon>
        <taxon>Ascomycota</taxon>
        <taxon>Pezizomycotina</taxon>
        <taxon>Lecanoromycetes</taxon>
        <taxon>OSLEUM clade</taxon>
        <taxon>Lecanoromycetidae</taxon>
        <taxon>Lecanorales</taxon>
        <taxon>Lecanorineae</taxon>
        <taxon>Stereocaulaceae</taxon>
        <taxon>Lepraria</taxon>
    </lineage>
</organism>
<dbReference type="Proteomes" id="UP001590951">
    <property type="component" value="Unassembled WGS sequence"/>
</dbReference>